<evidence type="ECO:0000313" key="1">
    <source>
        <dbReference type="EMBL" id="AUW45409.1"/>
    </source>
</evidence>
<reference evidence="1 2" key="1">
    <citation type="submission" date="2017-11" db="EMBL/GenBank/DDBJ databases">
        <title>Complete genome of Rhizobium leguminosarum Norway, an ineffective micro-symbiont.</title>
        <authorList>
            <person name="Hoffrichter A."/>
            <person name="Liang J."/>
            <person name="Brachmann A."/>
            <person name="Marin M."/>
        </authorList>
    </citation>
    <scope>NUCLEOTIDE SEQUENCE [LARGE SCALE GENOMIC DNA]</scope>
    <source>
        <strain evidence="1 2">Norway</strain>
    </source>
</reference>
<organism evidence="1 2">
    <name type="scientific">Rhizobium leguminosarum</name>
    <dbReference type="NCBI Taxonomy" id="384"/>
    <lineage>
        <taxon>Bacteria</taxon>
        <taxon>Pseudomonadati</taxon>
        <taxon>Pseudomonadota</taxon>
        <taxon>Alphaproteobacteria</taxon>
        <taxon>Hyphomicrobiales</taxon>
        <taxon>Rhizobiaceae</taxon>
        <taxon>Rhizobium/Agrobacterium group</taxon>
        <taxon>Rhizobium</taxon>
    </lineage>
</organism>
<evidence type="ECO:0000313" key="2">
    <source>
        <dbReference type="Proteomes" id="UP000238523"/>
    </source>
</evidence>
<dbReference type="EMBL" id="CP025012">
    <property type="protein sequence ID" value="AUW45409.1"/>
    <property type="molecule type" value="Genomic_DNA"/>
</dbReference>
<gene>
    <name evidence="1" type="ORF">CUJ84_Chr005121</name>
</gene>
<dbReference type="Proteomes" id="UP000238523">
    <property type="component" value="Chromosome"/>
</dbReference>
<protein>
    <submittedName>
        <fullName evidence="1">Uncharacterized protein</fullName>
    </submittedName>
</protein>
<name>A0A2K9ZB04_RHILE</name>
<proteinExistence type="predicted"/>
<dbReference type="AlphaFoldDB" id="A0A2K9ZB04"/>
<sequence>MAANMAKPEKYFRDFRERHDVNYPFGKFVRILTDFIRFFPRFGVAHIPGIPTSHSRMLPIVIFREQQRHFFATFSQI</sequence>
<accession>A0A2K9ZB04</accession>